<protein>
    <submittedName>
        <fullName evidence="2">Uncharacterized protein</fullName>
    </submittedName>
</protein>
<dbReference type="EMBL" id="VDEP01000405">
    <property type="protein sequence ID" value="KAA1088654.1"/>
    <property type="molecule type" value="Genomic_DNA"/>
</dbReference>
<organism evidence="2 3">
    <name type="scientific">Puccinia graminis f. sp. tritici</name>
    <dbReference type="NCBI Taxonomy" id="56615"/>
    <lineage>
        <taxon>Eukaryota</taxon>
        <taxon>Fungi</taxon>
        <taxon>Dikarya</taxon>
        <taxon>Basidiomycota</taxon>
        <taxon>Pucciniomycotina</taxon>
        <taxon>Pucciniomycetes</taxon>
        <taxon>Pucciniales</taxon>
        <taxon>Pucciniaceae</taxon>
        <taxon>Puccinia</taxon>
    </lineage>
</organism>
<evidence type="ECO:0000313" key="2">
    <source>
        <dbReference type="EMBL" id="KAA1100999.1"/>
    </source>
</evidence>
<keyword evidence="3" id="KW-1185">Reference proteome</keyword>
<dbReference type="EMBL" id="VSWC01000053">
    <property type="protein sequence ID" value="KAA1100999.1"/>
    <property type="molecule type" value="Genomic_DNA"/>
</dbReference>
<evidence type="ECO:0000313" key="1">
    <source>
        <dbReference type="EMBL" id="KAA1088654.1"/>
    </source>
</evidence>
<dbReference type="Proteomes" id="UP000324748">
    <property type="component" value="Unassembled WGS sequence"/>
</dbReference>
<name>A0A5B0PM31_PUCGR</name>
<comment type="caution">
    <text evidence="2">The sequence shown here is derived from an EMBL/GenBank/DDBJ whole genome shotgun (WGS) entry which is preliminary data.</text>
</comment>
<dbReference type="Proteomes" id="UP000325313">
    <property type="component" value="Unassembled WGS sequence"/>
</dbReference>
<dbReference type="OrthoDB" id="2518442at2759"/>
<gene>
    <name evidence="2" type="ORF">PGT21_050193</name>
    <name evidence="1" type="ORF">PGTUg99_014866</name>
</gene>
<dbReference type="AlphaFoldDB" id="A0A5B0PM31"/>
<proteinExistence type="predicted"/>
<evidence type="ECO:0000313" key="4">
    <source>
        <dbReference type="Proteomes" id="UP000325313"/>
    </source>
</evidence>
<reference evidence="3 4" key="1">
    <citation type="submission" date="2019-05" db="EMBL/GenBank/DDBJ databases">
        <title>Emergence of the Ug99 lineage of the wheat stem rust pathogen through somatic hybridization.</title>
        <authorList>
            <person name="Li F."/>
            <person name="Upadhyaya N.M."/>
            <person name="Sperschneider J."/>
            <person name="Matny O."/>
            <person name="Nguyen-Phuc H."/>
            <person name="Mago R."/>
            <person name="Raley C."/>
            <person name="Miller M.E."/>
            <person name="Silverstein K.A.T."/>
            <person name="Henningsen E."/>
            <person name="Hirsch C.D."/>
            <person name="Visser B."/>
            <person name="Pretorius Z.A."/>
            <person name="Steffenson B.J."/>
            <person name="Schwessinger B."/>
            <person name="Dodds P.N."/>
            <person name="Figueroa M."/>
        </authorList>
    </citation>
    <scope>NUCLEOTIDE SEQUENCE [LARGE SCALE GENOMIC DNA]</scope>
    <source>
        <strain evidence="2">21-0</strain>
        <strain evidence="1 4">Ug99</strain>
    </source>
</reference>
<accession>A0A5B0PM31</accession>
<sequence length="122" mass="14457">MLFLNEPNVENSLQKAQDQTKDVIKLVFLTSRYQMLRKIAYRYWDITKNLSGESIDKLPYNKSIYQGYLKTLREILTDFKDVNLRCSSSDLRLRKFNIDFVYEIQLVEMNGEIGLNYLESKA</sequence>
<evidence type="ECO:0000313" key="3">
    <source>
        <dbReference type="Proteomes" id="UP000324748"/>
    </source>
</evidence>